<dbReference type="PANTHER" id="PTHR13943">
    <property type="entry name" value="HRAS-LIKE SUPPRESSOR - RELATED"/>
    <property type="match status" value="1"/>
</dbReference>
<gene>
    <name evidence="7" type="primary">LOC101815142</name>
</gene>
<evidence type="ECO:0000313" key="7">
    <source>
        <dbReference type="Ensembl" id="ENSFALP00000007608.2"/>
    </source>
</evidence>
<keyword evidence="5" id="KW-1133">Transmembrane helix</keyword>
<keyword evidence="5" id="KW-0472">Membrane</keyword>
<dbReference type="Proteomes" id="UP000016665">
    <property type="component" value="Chromosome 9"/>
</dbReference>
<evidence type="ECO:0000256" key="5">
    <source>
        <dbReference type="SAM" id="Phobius"/>
    </source>
</evidence>
<reference evidence="7 8" key="1">
    <citation type="journal article" date="2012" name="Nature">
        <title>The genomic landscape of species divergence in Ficedula flycatchers.</title>
        <authorList>
            <person name="Ellegren H."/>
            <person name="Smeds L."/>
            <person name="Burri R."/>
            <person name="Olason P.I."/>
            <person name="Backstrom N."/>
            <person name="Kawakami T."/>
            <person name="Kunstner A."/>
            <person name="Makinen H."/>
            <person name="Nadachowska-Brzyska K."/>
            <person name="Qvarnstrom A."/>
            <person name="Uebbing S."/>
            <person name="Wolf J.B."/>
        </authorList>
    </citation>
    <scope>NUCLEOTIDE SEQUENCE [LARGE SCALE GENOMIC DNA]</scope>
</reference>
<evidence type="ECO:0000313" key="8">
    <source>
        <dbReference type="Proteomes" id="UP000016665"/>
    </source>
</evidence>
<dbReference type="InterPro" id="IPR051496">
    <property type="entry name" value="H-rev107_PLA/AT"/>
</dbReference>
<evidence type="ECO:0000259" key="6">
    <source>
        <dbReference type="PROSITE" id="PS51934"/>
    </source>
</evidence>
<keyword evidence="2" id="KW-0808">Transferase</keyword>
<proteinExistence type="inferred from homology"/>
<dbReference type="GeneTree" id="ENSGT00940000162660"/>
<feature type="transmembrane region" description="Helical" evidence="5">
    <location>
        <begin position="128"/>
        <end position="148"/>
    </location>
</feature>
<dbReference type="PANTHER" id="PTHR13943:SF77">
    <property type="entry name" value="LRAT DOMAIN-CONTAINING PROTEIN"/>
    <property type="match status" value="1"/>
</dbReference>
<keyword evidence="5" id="KW-0812">Transmembrane</keyword>
<dbReference type="InterPro" id="IPR007053">
    <property type="entry name" value="LRAT_dom"/>
</dbReference>
<accession>U3JXV4</accession>
<protein>
    <recommendedName>
        <fullName evidence="6">LRAT domain-containing protein</fullName>
    </recommendedName>
</protein>
<dbReference type="Ensembl" id="ENSFALT00000007640.2">
    <property type="protein sequence ID" value="ENSFALP00000007608.2"/>
    <property type="gene ID" value="ENSFALG00000007286.2"/>
</dbReference>
<dbReference type="GO" id="GO:0008970">
    <property type="term" value="F:phospholipase A1 activity"/>
    <property type="evidence" value="ECO:0007669"/>
    <property type="project" value="TreeGrafter"/>
</dbReference>
<dbReference type="eggNOG" id="ENOG502QU0S">
    <property type="taxonomic scope" value="Eukaryota"/>
</dbReference>
<keyword evidence="4" id="KW-0443">Lipid metabolism</keyword>
<dbReference type="GO" id="GO:0070292">
    <property type="term" value="P:N-acylphosphatidylethanolamine metabolic process"/>
    <property type="evidence" value="ECO:0007669"/>
    <property type="project" value="TreeGrafter"/>
</dbReference>
<dbReference type="PROSITE" id="PS51934">
    <property type="entry name" value="LRAT"/>
    <property type="match status" value="1"/>
</dbReference>
<sequence>MAGATPKCHPEPGDLIEVDILPYHHWALYIGDGYVIHLMPLDTGEPSRFSTKGKVKKELLKEMVGDHTWRVNNKPHCSRTPLTVEEIIRRAEQWIDKVVPYDIVTRNCEHFVTELRYGEAFSDQVRKVVIAALGALGVIFGVFFTVFLRKKKVFK</sequence>
<reference evidence="7" key="3">
    <citation type="submission" date="2025-09" db="UniProtKB">
        <authorList>
            <consortium name="Ensembl"/>
        </authorList>
    </citation>
    <scope>IDENTIFICATION</scope>
</reference>
<reference evidence="7" key="2">
    <citation type="submission" date="2025-08" db="UniProtKB">
        <authorList>
            <consortium name="Ensembl"/>
        </authorList>
    </citation>
    <scope>IDENTIFICATION</scope>
</reference>
<evidence type="ECO:0000256" key="3">
    <source>
        <dbReference type="ARBA" id="ARBA00022801"/>
    </source>
</evidence>
<dbReference type="STRING" id="59894.ENSFALP00000007608"/>
<evidence type="ECO:0000256" key="1">
    <source>
        <dbReference type="ARBA" id="ARBA00007824"/>
    </source>
</evidence>
<keyword evidence="8" id="KW-1185">Reference proteome</keyword>
<organism evidence="7 8">
    <name type="scientific">Ficedula albicollis</name>
    <name type="common">Collared flycatcher</name>
    <name type="synonym">Muscicapa albicollis</name>
    <dbReference type="NCBI Taxonomy" id="59894"/>
    <lineage>
        <taxon>Eukaryota</taxon>
        <taxon>Metazoa</taxon>
        <taxon>Chordata</taxon>
        <taxon>Craniata</taxon>
        <taxon>Vertebrata</taxon>
        <taxon>Euteleostomi</taxon>
        <taxon>Archelosauria</taxon>
        <taxon>Archosauria</taxon>
        <taxon>Dinosauria</taxon>
        <taxon>Saurischia</taxon>
        <taxon>Theropoda</taxon>
        <taxon>Coelurosauria</taxon>
        <taxon>Aves</taxon>
        <taxon>Neognathae</taxon>
        <taxon>Neoaves</taxon>
        <taxon>Telluraves</taxon>
        <taxon>Australaves</taxon>
        <taxon>Passeriformes</taxon>
        <taxon>Muscicapidae</taxon>
        <taxon>Ficedula</taxon>
    </lineage>
</organism>
<name>U3JXV4_FICAL</name>
<dbReference type="GO" id="GO:0004623">
    <property type="term" value="F:phospholipase A2 activity"/>
    <property type="evidence" value="ECO:0007669"/>
    <property type="project" value="TreeGrafter"/>
</dbReference>
<dbReference type="Pfam" id="PF04970">
    <property type="entry name" value="LRAT"/>
    <property type="match status" value="1"/>
</dbReference>
<keyword evidence="3" id="KW-0378">Hydrolase</keyword>
<comment type="similarity">
    <text evidence="1">Belongs to the H-rev107 family.</text>
</comment>
<evidence type="ECO:0000256" key="2">
    <source>
        <dbReference type="ARBA" id="ARBA00022679"/>
    </source>
</evidence>
<dbReference type="HOGENOM" id="CLU_109418_0_1_1"/>
<dbReference type="GO" id="GO:0016410">
    <property type="term" value="F:N-acyltransferase activity"/>
    <property type="evidence" value="ECO:0007669"/>
    <property type="project" value="TreeGrafter"/>
</dbReference>
<feature type="domain" description="LRAT" evidence="6">
    <location>
        <begin position="15"/>
        <end position="124"/>
    </location>
</feature>
<dbReference type="GO" id="GO:0005737">
    <property type="term" value="C:cytoplasm"/>
    <property type="evidence" value="ECO:0007669"/>
    <property type="project" value="TreeGrafter"/>
</dbReference>
<dbReference type="Gene3D" id="3.90.1720.10">
    <property type="entry name" value="endopeptidase domain like (from Nostoc punctiforme)"/>
    <property type="match status" value="1"/>
</dbReference>
<dbReference type="AlphaFoldDB" id="U3JXV4"/>
<evidence type="ECO:0000256" key="4">
    <source>
        <dbReference type="ARBA" id="ARBA00023098"/>
    </source>
</evidence>